<organism evidence="1">
    <name type="scientific">marine sediment metagenome</name>
    <dbReference type="NCBI Taxonomy" id="412755"/>
    <lineage>
        <taxon>unclassified sequences</taxon>
        <taxon>metagenomes</taxon>
        <taxon>ecological metagenomes</taxon>
    </lineage>
</organism>
<dbReference type="AlphaFoldDB" id="A0A0F9FUG2"/>
<evidence type="ECO:0000313" key="1">
    <source>
        <dbReference type="EMBL" id="KKL89898.1"/>
    </source>
</evidence>
<sequence length="88" mass="10169">MPYCPECDANIDFLYSIWNETIHYQEHFSGSGFEGDVEEVDSELNGSREFECPECGDVILRTIEAAEEFFEEETPRQNPNSDIRINNV</sequence>
<proteinExistence type="predicted"/>
<reference evidence="1" key="1">
    <citation type="journal article" date="2015" name="Nature">
        <title>Complex archaea that bridge the gap between prokaryotes and eukaryotes.</title>
        <authorList>
            <person name="Spang A."/>
            <person name="Saw J.H."/>
            <person name="Jorgensen S.L."/>
            <person name="Zaremba-Niedzwiedzka K."/>
            <person name="Martijn J."/>
            <person name="Lind A.E."/>
            <person name="van Eijk R."/>
            <person name="Schleper C."/>
            <person name="Guy L."/>
            <person name="Ettema T.J."/>
        </authorList>
    </citation>
    <scope>NUCLEOTIDE SEQUENCE</scope>
</reference>
<protein>
    <submittedName>
        <fullName evidence="1">Uncharacterized protein</fullName>
    </submittedName>
</protein>
<name>A0A0F9FUG2_9ZZZZ</name>
<gene>
    <name evidence="1" type="ORF">LCGC14_1910070</name>
</gene>
<dbReference type="EMBL" id="LAZR01020159">
    <property type="protein sequence ID" value="KKL89898.1"/>
    <property type="molecule type" value="Genomic_DNA"/>
</dbReference>
<comment type="caution">
    <text evidence="1">The sequence shown here is derived from an EMBL/GenBank/DDBJ whole genome shotgun (WGS) entry which is preliminary data.</text>
</comment>
<accession>A0A0F9FUG2</accession>